<dbReference type="OrthoDB" id="9803508at2"/>
<proteinExistence type="predicted"/>
<evidence type="ECO:0000313" key="2">
    <source>
        <dbReference type="Proteomes" id="UP000199514"/>
    </source>
</evidence>
<organism evidence="1 2">
    <name type="scientific">Flexibacter flexilis DSM 6793</name>
    <dbReference type="NCBI Taxonomy" id="927664"/>
    <lineage>
        <taxon>Bacteria</taxon>
        <taxon>Pseudomonadati</taxon>
        <taxon>Bacteroidota</taxon>
        <taxon>Cytophagia</taxon>
        <taxon>Cytophagales</taxon>
        <taxon>Flexibacteraceae</taxon>
        <taxon>Flexibacter</taxon>
    </lineage>
</organism>
<dbReference type="Pfam" id="PF12784">
    <property type="entry name" value="PDDEXK_2"/>
    <property type="match status" value="1"/>
</dbReference>
<evidence type="ECO:0000313" key="1">
    <source>
        <dbReference type="EMBL" id="SFC16760.1"/>
    </source>
</evidence>
<dbReference type="AlphaFoldDB" id="A0A1I1H6H6"/>
<dbReference type="EMBL" id="FOLE01000003">
    <property type="protein sequence ID" value="SFC16760.1"/>
    <property type="molecule type" value="Genomic_DNA"/>
</dbReference>
<dbReference type="PANTHER" id="PTHR41317:SF1">
    <property type="entry name" value="PD-(D_E)XK NUCLEASE FAMILY TRANSPOSASE"/>
    <property type="match status" value="1"/>
</dbReference>
<dbReference type="PANTHER" id="PTHR41317">
    <property type="entry name" value="PD-(D_E)XK NUCLEASE FAMILY TRANSPOSASE"/>
    <property type="match status" value="1"/>
</dbReference>
<dbReference type="InterPro" id="IPR010106">
    <property type="entry name" value="RpnA"/>
</dbReference>
<gene>
    <name evidence="1" type="ORF">SAMN05421780_103140</name>
</gene>
<accession>A0A1I1H6H6</accession>
<dbReference type="STRING" id="927664.SAMN05421780_103140"/>
<dbReference type="RefSeq" id="WP_091509942.1">
    <property type="nucleotide sequence ID" value="NZ_FOLE01000003.1"/>
</dbReference>
<evidence type="ECO:0008006" key="3">
    <source>
        <dbReference type="Google" id="ProtNLM"/>
    </source>
</evidence>
<protein>
    <recommendedName>
        <fullName evidence="3">Rpn family recombination-promoting nuclease/putative transposase</fullName>
    </recommendedName>
</protein>
<name>A0A1I1H6H6_9BACT</name>
<sequence length="310" mass="36327">MTTQEKYINPFTDFGFKKLFGSEPNKDLLVSFLNEVLKLGITELTYKKTEHLGASDLDRKVIFDLYCENEQGEKFIVELQKARQSFFKDRSIFYATFPIQEQAEKGDWNYELKAVYTVAILDFCFDDHYKNDLKVEVQLKDKAQNRVFYEKLTFLYLQMPNFQKSESELETLEDKWLYLLKNLHKLQNRPVRLQERVFTQAFETAELAKLDATERTAYEDSLKYYRDVKNSLDTAKEEGREEGREEGIEIGKELGREEGIEIGKELGEEVAKIKGIQKALLRGKLTIEEIAEDFDTPIEFVLKIKNNPDL</sequence>
<dbReference type="Proteomes" id="UP000199514">
    <property type="component" value="Unassembled WGS sequence"/>
</dbReference>
<dbReference type="NCBIfam" id="TIGR01784">
    <property type="entry name" value="T_den_put_tspse"/>
    <property type="match status" value="1"/>
</dbReference>
<keyword evidence="2" id="KW-1185">Reference proteome</keyword>
<reference evidence="1 2" key="1">
    <citation type="submission" date="2016-10" db="EMBL/GenBank/DDBJ databases">
        <authorList>
            <person name="de Groot N.N."/>
        </authorList>
    </citation>
    <scope>NUCLEOTIDE SEQUENCE [LARGE SCALE GENOMIC DNA]</scope>
    <source>
        <strain evidence="1 2">DSM 6793</strain>
    </source>
</reference>